<feature type="transmembrane region" description="Helical" evidence="8">
    <location>
        <begin position="65"/>
        <end position="86"/>
    </location>
</feature>
<dbReference type="RefSeq" id="WP_168631569.1">
    <property type="nucleotide sequence ID" value="NZ_BONL01000021.1"/>
</dbReference>
<dbReference type="Proteomes" id="UP000581206">
    <property type="component" value="Unassembled WGS sequence"/>
</dbReference>
<dbReference type="GO" id="GO:0015213">
    <property type="term" value="F:uridine transmembrane transporter activity"/>
    <property type="evidence" value="ECO:0007669"/>
    <property type="project" value="TreeGrafter"/>
</dbReference>
<dbReference type="Gene3D" id="1.20.1250.20">
    <property type="entry name" value="MFS general substrate transporter like domains"/>
    <property type="match status" value="2"/>
</dbReference>
<dbReference type="Pfam" id="PF03825">
    <property type="entry name" value="Nuc_H_symport"/>
    <property type="match status" value="1"/>
</dbReference>
<sequence>MTSTPEPTATTLSTEVVDDATAPSTPPTGRAVPFRLILMMFLQFFVPGTFTATLGLILITYDLPTIVGTTYALTAIAAIMSPMAFGAVGDRLMSAQKVLGLAHIVGGAVMIFIPQAIGAGNGALVLGLIFAYKIFYQPTVGLSNSIALRHLGANQRMFPYVRVFGTLGWVAAGLTVGWLGLSASVDALTLTIVGSFALGLYAFTLPSTPPGAKGARFTISDIVGSKAFVLLRDPSFRVFMICALMTSISLGTYNSYASPFLAALGIENVAGVLAIGQASEVLFIVVIPVLLKKLGMKWVLLTGMAMWGVRFVLFALAAENGNWLAISAIALHGICSDFFVIVGAMYIDRVAPVALASQAQSMLILVIQGFGASIGSIVAGFVYNSVVSTNADATASDWLPMWILPIVAAVATTVLWATRFRAPRDDDSSRIVVPVKDPARV</sequence>
<keyword evidence="4 8" id="KW-0812">Transmembrane</keyword>
<feature type="transmembrane region" description="Helical" evidence="8">
    <location>
        <begin position="402"/>
        <end position="420"/>
    </location>
</feature>
<dbReference type="EMBL" id="JAAXOX010000015">
    <property type="protein sequence ID" value="NKY24449.1"/>
    <property type="molecule type" value="Genomic_DNA"/>
</dbReference>
<feature type="transmembrane region" description="Helical" evidence="8">
    <location>
        <begin position="236"/>
        <end position="257"/>
    </location>
</feature>
<feature type="compositionally biased region" description="Polar residues" evidence="7">
    <location>
        <begin position="1"/>
        <end position="14"/>
    </location>
</feature>
<feature type="region of interest" description="Disordered" evidence="7">
    <location>
        <begin position="1"/>
        <end position="26"/>
    </location>
</feature>
<feature type="transmembrane region" description="Helical" evidence="8">
    <location>
        <begin position="323"/>
        <end position="347"/>
    </location>
</feature>
<keyword evidence="6 8" id="KW-0472">Membrane</keyword>
<dbReference type="AlphaFoldDB" id="A0A7X6KYD9"/>
<feature type="transmembrane region" description="Helical" evidence="8">
    <location>
        <begin position="36"/>
        <end position="59"/>
    </location>
</feature>
<proteinExistence type="predicted"/>
<evidence type="ECO:0000256" key="1">
    <source>
        <dbReference type="ARBA" id="ARBA00004651"/>
    </source>
</evidence>
<gene>
    <name evidence="10" type="ORF">HGA03_17450</name>
</gene>
<organism evidence="10 11">
    <name type="scientific">Cellulomonas denverensis</name>
    <dbReference type="NCBI Taxonomy" id="264297"/>
    <lineage>
        <taxon>Bacteria</taxon>
        <taxon>Bacillati</taxon>
        <taxon>Actinomycetota</taxon>
        <taxon>Actinomycetes</taxon>
        <taxon>Micrococcales</taxon>
        <taxon>Cellulomonadaceae</taxon>
        <taxon>Cellulomonas</taxon>
    </lineage>
</organism>
<keyword evidence="2" id="KW-0813">Transport</keyword>
<dbReference type="PANTHER" id="PTHR23522">
    <property type="entry name" value="BLL5896 PROTEIN"/>
    <property type="match status" value="1"/>
</dbReference>
<feature type="domain" description="Major facilitator superfamily (MFS) profile" evidence="9">
    <location>
        <begin position="187"/>
        <end position="441"/>
    </location>
</feature>
<feature type="transmembrane region" description="Helical" evidence="8">
    <location>
        <begin position="359"/>
        <end position="382"/>
    </location>
</feature>
<feature type="transmembrane region" description="Helical" evidence="8">
    <location>
        <begin position="160"/>
        <end position="181"/>
    </location>
</feature>
<evidence type="ECO:0000256" key="8">
    <source>
        <dbReference type="SAM" id="Phobius"/>
    </source>
</evidence>
<dbReference type="GO" id="GO:0015212">
    <property type="term" value="F:cytidine transmembrane transporter activity"/>
    <property type="evidence" value="ECO:0007669"/>
    <property type="project" value="TreeGrafter"/>
</dbReference>
<feature type="transmembrane region" description="Helical" evidence="8">
    <location>
        <begin position="187"/>
        <end position="206"/>
    </location>
</feature>
<dbReference type="InterPro" id="IPR036259">
    <property type="entry name" value="MFS_trans_sf"/>
</dbReference>
<accession>A0A7X6KYD9</accession>
<evidence type="ECO:0000256" key="4">
    <source>
        <dbReference type="ARBA" id="ARBA00022692"/>
    </source>
</evidence>
<feature type="transmembrane region" description="Helical" evidence="8">
    <location>
        <begin position="298"/>
        <end position="317"/>
    </location>
</feature>
<comment type="caution">
    <text evidence="10">The sequence shown here is derived from an EMBL/GenBank/DDBJ whole genome shotgun (WGS) entry which is preliminary data.</text>
</comment>
<reference evidence="10 11" key="1">
    <citation type="submission" date="2020-04" db="EMBL/GenBank/DDBJ databases">
        <title>MicrobeNet Type strains.</title>
        <authorList>
            <person name="Nicholson A.C."/>
        </authorList>
    </citation>
    <scope>NUCLEOTIDE SEQUENCE [LARGE SCALE GENOMIC DNA]</scope>
    <source>
        <strain evidence="10 11">ATCC BAA-788</strain>
    </source>
</reference>
<dbReference type="InterPro" id="IPR020846">
    <property type="entry name" value="MFS_dom"/>
</dbReference>
<dbReference type="GO" id="GO:0005886">
    <property type="term" value="C:plasma membrane"/>
    <property type="evidence" value="ECO:0007669"/>
    <property type="project" value="UniProtKB-SubCell"/>
</dbReference>
<name>A0A7X6KYD9_9CELL</name>
<dbReference type="SUPFAM" id="SSF103473">
    <property type="entry name" value="MFS general substrate transporter"/>
    <property type="match status" value="1"/>
</dbReference>
<evidence type="ECO:0000256" key="2">
    <source>
        <dbReference type="ARBA" id="ARBA00022448"/>
    </source>
</evidence>
<evidence type="ECO:0000256" key="7">
    <source>
        <dbReference type="SAM" id="MobiDB-lite"/>
    </source>
</evidence>
<keyword evidence="5 8" id="KW-1133">Transmembrane helix</keyword>
<comment type="subcellular location">
    <subcellularLocation>
        <location evidence="1">Cell membrane</location>
        <topology evidence="1">Multi-pass membrane protein</topology>
    </subcellularLocation>
</comment>
<evidence type="ECO:0000313" key="11">
    <source>
        <dbReference type="Proteomes" id="UP000581206"/>
    </source>
</evidence>
<protein>
    <submittedName>
        <fullName evidence="10">Nucleoside permease</fullName>
    </submittedName>
</protein>
<dbReference type="PROSITE" id="PS50850">
    <property type="entry name" value="MFS"/>
    <property type="match status" value="1"/>
</dbReference>
<evidence type="ECO:0000313" key="10">
    <source>
        <dbReference type="EMBL" id="NKY24449.1"/>
    </source>
</evidence>
<evidence type="ECO:0000256" key="3">
    <source>
        <dbReference type="ARBA" id="ARBA00022475"/>
    </source>
</evidence>
<dbReference type="InterPro" id="IPR004740">
    <property type="entry name" value="Nuc_H_symport"/>
</dbReference>
<dbReference type="PANTHER" id="PTHR23522:SF4">
    <property type="entry name" value="NUCLEOSIDE PERMEASE NUPG-RELATED"/>
    <property type="match status" value="1"/>
</dbReference>
<feature type="transmembrane region" description="Helical" evidence="8">
    <location>
        <begin position="269"/>
        <end position="291"/>
    </location>
</feature>
<evidence type="ECO:0000256" key="6">
    <source>
        <dbReference type="ARBA" id="ARBA00023136"/>
    </source>
</evidence>
<evidence type="ECO:0000259" key="9">
    <source>
        <dbReference type="PROSITE" id="PS50850"/>
    </source>
</evidence>
<keyword evidence="11" id="KW-1185">Reference proteome</keyword>
<keyword evidence="3" id="KW-1003">Cell membrane</keyword>
<evidence type="ECO:0000256" key="5">
    <source>
        <dbReference type="ARBA" id="ARBA00022989"/>
    </source>
</evidence>